<dbReference type="OrthoDB" id="1917367at2759"/>
<dbReference type="STRING" id="157652.A0A371HWP6"/>
<proteinExistence type="predicted"/>
<dbReference type="EMBL" id="QJKJ01001519">
    <property type="protein sequence ID" value="RDY07226.1"/>
    <property type="molecule type" value="Genomic_DNA"/>
</dbReference>
<sequence>MNDYVSYEGLFEDEVHMALMVSIDPLHFEEAMKSANWRLAMDNEIKSIKNNQNWTLTEPPVVTKKIGVKWVYKTKYNEHGRLTGYSQKHGVDYREDFTLVTRMDTLDVKLAFLHGELSEEPYELGVIELKAHLICEGFRRCNIEPTLFTKRNKEEKIIFLSAYDLIFIGNCEIMMLNLKALC</sequence>
<evidence type="ECO:0000313" key="1">
    <source>
        <dbReference type="EMBL" id="RDY07226.1"/>
    </source>
</evidence>
<gene>
    <name evidence="1" type="primary">GIP</name>
    <name evidence="1" type="ORF">CR513_08688</name>
</gene>
<comment type="caution">
    <text evidence="1">The sequence shown here is derived from an EMBL/GenBank/DDBJ whole genome shotgun (WGS) entry which is preliminary data.</text>
</comment>
<evidence type="ECO:0000313" key="2">
    <source>
        <dbReference type="Proteomes" id="UP000257109"/>
    </source>
</evidence>
<name>A0A371HWP6_MUCPR</name>
<dbReference type="Proteomes" id="UP000257109">
    <property type="component" value="Unassembled WGS sequence"/>
</dbReference>
<accession>A0A371HWP6</accession>
<dbReference type="AlphaFoldDB" id="A0A371HWP6"/>
<organism evidence="1 2">
    <name type="scientific">Mucuna pruriens</name>
    <name type="common">Velvet bean</name>
    <name type="synonym">Dolichos pruriens</name>
    <dbReference type="NCBI Taxonomy" id="157652"/>
    <lineage>
        <taxon>Eukaryota</taxon>
        <taxon>Viridiplantae</taxon>
        <taxon>Streptophyta</taxon>
        <taxon>Embryophyta</taxon>
        <taxon>Tracheophyta</taxon>
        <taxon>Spermatophyta</taxon>
        <taxon>Magnoliopsida</taxon>
        <taxon>eudicotyledons</taxon>
        <taxon>Gunneridae</taxon>
        <taxon>Pentapetalae</taxon>
        <taxon>rosids</taxon>
        <taxon>fabids</taxon>
        <taxon>Fabales</taxon>
        <taxon>Fabaceae</taxon>
        <taxon>Papilionoideae</taxon>
        <taxon>50 kb inversion clade</taxon>
        <taxon>NPAAA clade</taxon>
        <taxon>indigoferoid/millettioid clade</taxon>
        <taxon>Phaseoleae</taxon>
        <taxon>Mucuna</taxon>
    </lineage>
</organism>
<protein>
    <submittedName>
        <fullName evidence="1">Copia protein</fullName>
    </submittedName>
</protein>
<keyword evidence="2" id="KW-1185">Reference proteome</keyword>
<reference evidence="1" key="1">
    <citation type="submission" date="2018-05" db="EMBL/GenBank/DDBJ databases">
        <title>Draft genome of Mucuna pruriens seed.</title>
        <authorList>
            <person name="Nnadi N.E."/>
            <person name="Vos R."/>
            <person name="Hasami M.H."/>
            <person name="Devisetty U.K."/>
            <person name="Aguiy J.C."/>
        </authorList>
    </citation>
    <scope>NUCLEOTIDE SEQUENCE [LARGE SCALE GENOMIC DNA]</scope>
    <source>
        <strain evidence="1">JCA_2017</strain>
    </source>
</reference>
<feature type="non-terminal residue" evidence="1">
    <location>
        <position position="1"/>
    </location>
</feature>